<reference evidence="2 3" key="1">
    <citation type="submission" date="2018-03" db="EMBL/GenBank/DDBJ databases">
        <title>Draft Genome Sequences of the Obligatory Marine Myxobacteria Enhygromyxa salina SWB005.</title>
        <authorList>
            <person name="Poehlein A."/>
            <person name="Moghaddam J.A."/>
            <person name="Harms H."/>
            <person name="Alanjari M."/>
            <person name="Koenig G.M."/>
            <person name="Daniel R."/>
            <person name="Schaeberle T.F."/>
        </authorList>
    </citation>
    <scope>NUCLEOTIDE SEQUENCE [LARGE SCALE GENOMIC DNA]</scope>
    <source>
        <strain evidence="2 3">SWB005</strain>
    </source>
</reference>
<evidence type="ECO:0000259" key="1">
    <source>
        <dbReference type="Pfam" id="PF12146"/>
    </source>
</evidence>
<sequence>MAGAPFELSIFSAMGCLQPGLLVSADLAKPQLRIRPTYSSLLAISLVTSLACVRAEREPPPSPPELHETSPTTVSELCAEPLRAWAVLGEGGAIVASTRGACLGRIEHPEDGSLWHFVAQLQAQHAPRPSWELHTWLDADGHPRHAEFRTPELVTRFAWRDGALVVRRLGDQLAIEDAADLWVTPSHAVYLRELMLRLGVGGDAAGMRQRGFVPERDAITEVALSLERLDHDHAQAHTGASVLGLDGADAGLGGLRISMVLANDAPIYRPLPDDSLAPFLPASPRPSYPTPDGLELVPIEMPGERGQPTLAGELVLAAGEAPARGRPAVLFLGGAGPQDRHGLVPDSPVDIGSHEIQDMLAAAGFAVLRFDDRGVGDSGIGDDPTPGFSALVEDGRRALATLAAQPQVDPRRILIVGHGEGALVASILAAEGTRARGRNHRVAGLVMLAAPGRNLRELVYDEIRASLAGRREGEIRTAVGRAQRVHDAALAGEDLPASSEGARRWMVEAFAEDPLARLAKVRAPILALQGAKDFQVSPERDFERIRAHVERHGADGSAAELLPELDHLFKPEPGVSTPGHYADLRRHVDAALLERVTSWAVQIAG</sequence>
<accession>A0A2S9XB34</accession>
<evidence type="ECO:0000313" key="2">
    <source>
        <dbReference type="EMBL" id="PRP90066.1"/>
    </source>
</evidence>
<dbReference type="AlphaFoldDB" id="A0A2S9XB34"/>
<protein>
    <submittedName>
        <fullName evidence="2">Alpha/beta hydrolase family protein</fullName>
    </submittedName>
</protein>
<dbReference type="SUPFAM" id="SSF53474">
    <property type="entry name" value="alpha/beta-Hydrolases"/>
    <property type="match status" value="1"/>
</dbReference>
<dbReference type="Pfam" id="PF12146">
    <property type="entry name" value="Hydrolase_4"/>
    <property type="match status" value="1"/>
</dbReference>
<keyword evidence="3" id="KW-1185">Reference proteome</keyword>
<dbReference type="EMBL" id="PVNK01000296">
    <property type="protein sequence ID" value="PRP90066.1"/>
    <property type="molecule type" value="Genomic_DNA"/>
</dbReference>
<evidence type="ECO:0000313" key="3">
    <source>
        <dbReference type="Proteomes" id="UP000237968"/>
    </source>
</evidence>
<dbReference type="InterPro" id="IPR053145">
    <property type="entry name" value="AB_hydrolase_Est10"/>
</dbReference>
<keyword evidence="2" id="KW-0378">Hydrolase</keyword>
<dbReference type="PANTHER" id="PTHR43265:SF1">
    <property type="entry name" value="ESTERASE ESTD"/>
    <property type="match status" value="1"/>
</dbReference>
<comment type="caution">
    <text evidence="2">The sequence shown here is derived from an EMBL/GenBank/DDBJ whole genome shotgun (WGS) entry which is preliminary data.</text>
</comment>
<dbReference type="PANTHER" id="PTHR43265">
    <property type="entry name" value="ESTERASE ESTD"/>
    <property type="match status" value="1"/>
</dbReference>
<organism evidence="2 3">
    <name type="scientific">Enhygromyxa salina</name>
    <dbReference type="NCBI Taxonomy" id="215803"/>
    <lineage>
        <taxon>Bacteria</taxon>
        <taxon>Pseudomonadati</taxon>
        <taxon>Myxococcota</taxon>
        <taxon>Polyangia</taxon>
        <taxon>Nannocystales</taxon>
        <taxon>Nannocystaceae</taxon>
        <taxon>Enhygromyxa</taxon>
    </lineage>
</organism>
<dbReference type="GO" id="GO:0052689">
    <property type="term" value="F:carboxylic ester hydrolase activity"/>
    <property type="evidence" value="ECO:0007669"/>
    <property type="project" value="TreeGrafter"/>
</dbReference>
<gene>
    <name evidence="2" type="ORF">ENSA5_68020</name>
</gene>
<dbReference type="Gene3D" id="3.40.50.1820">
    <property type="entry name" value="alpha/beta hydrolase"/>
    <property type="match status" value="1"/>
</dbReference>
<dbReference type="Proteomes" id="UP000237968">
    <property type="component" value="Unassembled WGS sequence"/>
</dbReference>
<name>A0A2S9XB34_9BACT</name>
<feature type="domain" description="Serine aminopeptidase S33" evidence="1">
    <location>
        <begin position="355"/>
        <end position="567"/>
    </location>
</feature>
<dbReference type="InterPro" id="IPR022742">
    <property type="entry name" value="Hydrolase_4"/>
</dbReference>
<dbReference type="InterPro" id="IPR029058">
    <property type="entry name" value="AB_hydrolase_fold"/>
</dbReference>
<proteinExistence type="predicted"/>